<name>A0ABZ0GL19_9GAMM</name>
<sequence length="62" mass="6723">MKNNTDNTNSQKQEVANERRKFITKYGKLAIVTPVAVTALMSPKTSYAMSSQGNDGSDDGVI</sequence>
<evidence type="ECO:0000313" key="2">
    <source>
        <dbReference type="Proteomes" id="UP001301442"/>
    </source>
</evidence>
<dbReference type="EMBL" id="CP136600">
    <property type="protein sequence ID" value="WOH36587.1"/>
    <property type="molecule type" value="Genomic_DNA"/>
</dbReference>
<reference evidence="1 2" key="1">
    <citation type="submission" date="2023-09" db="EMBL/GenBank/DDBJ databases">
        <authorList>
            <person name="Qi X."/>
        </authorList>
    </citation>
    <scope>NUCLEOTIDE SEQUENCE [LARGE SCALE GENOMIC DNA]</scope>
    <source>
        <strain evidence="1 2">S1-1</strain>
    </source>
</reference>
<protein>
    <recommendedName>
        <fullName evidence="3">ESPR domain-containing protein</fullName>
    </recommendedName>
</protein>
<accession>A0ABZ0GL19</accession>
<dbReference type="RefSeq" id="WP_348395398.1">
    <property type="nucleotide sequence ID" value="NZ_CP136600.1"/>
</dbReference>
<keyword evidence="2" id="KW-1185">Reference proteome</keyword>
<dbReference type="Proteomes" id="UP001301442">
    <property type="component" value="Chromosome"/>
</dbReference>
<evidence type="ECO:0008006" key="3">
    <source>
        <dbReference type="Google" id="ProtNLM"/>
    </source>
</evidence>
<proteinExistence type="predicted"/>
<organism evidence="1 2">
    <name type="scientific">Thalassotalea fonticola</name>
    <dbReference type="NCBI Taxonomy" id="3065649"/>
    <lineage>
        <taxon>Bacteria</taxon>
        <taxon>Pseudomonadati</taxon>
        <taxon>Pseudomonadota</taxon>
        <taxon>Gammaproteobacteria</taxon>
        <taxon>Alteromonadales</taxon>
        <taxon>Colwelliaceae</taxon>
        <taxon>Thalassotalea</taxon>
    </lineage>
</organism>
<evidence type="ECO:0000313" key="1">
    <source>
        <dbReference type="EMBL" id="WOH36587.1"/>
    </source>
</evidence>
<gene>
    <name evidence="1" type="ORF">RI844_14580</name>
</gene>